<name>A0ABM1V872_SOLPN</name>
<accession>A0ABM1V872</accession>
<feature type="compositionally biased region" description="Polar residues" evidence="1">
    <location>
        <begin position="575"/>
        <end position="604"/>
    </location>
</feature>
<dbReference type="PANTHER" id="PTHR47212:SF13">
    <property type="entry name" value="DUF4378 DOMAIN-CONTAINING PROTEIN"/>
    <property type="match status" value="1"/>
</dbReference>
<evidence type="ECO:0000313" key="10">
    <source>
        <dbReference type="RefSeq" id="XP_027771953.1"/>
    </source>
</evidence>
<proteinExistence type="predicted"/>
<evidence type="ECO:0000313" key="7">
    <source>
        <dbReference type="RefSeq" id="XP_027771941.1"/>
    </source>
</evidence>
<reference evidence="5 6" key="2">
    <citation type="submission" date="2025-05" db="UniProtKB">
        <authorList>
            <consortium name="RefSeq"/>
        </authorList>
    </citation>
    <scope>IDENTIFICATION</scope>
</reference>
<gene>
    <name evidence="5 6 7 8 9 10 11" type="primary">LOC107007375</name>
</gene>
<evidence type="ECO:0000256" key="1">
    <source>
        <dbReference type="SAM" id="MobiDB-lite"/>
    </source>
</evidence>
<evidence type="ECO:0000313" key="11">
    <source>
        <dbReference type="RefSeq" id="XP_027771954.1"/>
    </source>
</evidence>
<dbReference type="RefSeq" id="XP_027771938.1">
    <property type="nucleotide sequence ID" value="XM_027916137.1"/>
</dbReference>
<feature type="compositionally biased region" description="Polar residues" evidence="1">
    <location>
        <begin position="56"/>
        <end position="67"/>
    </location>
</feature>
<feature type="compositionally biased region" description="Basic and acidic residues" evidence="1">
    <location>
        <begin position="707"/>
        <end position="720"/>
    </location>
</feature>
<evidence type="ECO:0000313" key="5">
    <source>
        <dbReference type="RefSeq" id="XP_027771938.1"/>
    </source>
</evidence>
<feature type="region of interest" description="Disordered" evidence="1">
    <location>
        <begin position="103"/>
        <end position="153"/>
    </location>
</feature>
<evidence type="ECO:0000313" key="6">
    <source>
        <dbReference type="RefSeq" id="XP_027771940.1"/>
    </source>
</evidence>
<feature type="region of interest" description="Disordered" evidence="1">
    <location>
        <begin position="47"/>
        <end position="74"/>
    </location>
</feature>
<dbReference type="RefSeq" id="XP_027771940.1">
    <property type="nucleotide sequence ID" value="XM_027916139.1"/>
</dbReference>
<dbReference type="RefSeq" id="XP_027771946.1">
    <property type="nucleotide sequence ID" value="XM_027916145.1"/>
</dbReference>
<evidence type="ECO:0000313" key="4">
    <source>
        <dbReference type="Proteomes" id="UP000694930"/>
    </source>
</evidence>
<evidence type="ECO:0000313" key="9">
    <source>
        <dbReference type="RefSeq" id="XP_027771948.1"/>
    </source>
</evidence>
<feature type="compositionally biased region" description="Polar residues" evidence="1">
    <location>
        <begin position="103"/>
        <end position="115"/>
    </location>
</feature>
<feature type="region of interest" description="Disordered" evidence="1">
    <location>
        <begin position="660"/>
        <end position="720"/>
    </location>
</feature>
<dbReference type="Pfam" id="PF12552">
    <property type="entry name" value="DUF3741"/>
    <property type="match status" value="1"/>
</dbReference>
<dbReference type="RefSeq" id="XP_027771953.1">
    <property type="nucleotide sequence ID" value="XM_027916152.1"/>
</dbReference>
<dbReference type="Proteomes" id="UP000694930">
    <property type="component" value="Chromosome 1"/>
</dbReference>
<organism evidence="4 6">
    <name type="scientific">Solanum pennellii</name>
    <name type="common">Tomato</name>
    <name type="synonym">Lycopersicon pennellii</name>
    <dbReference type="NCBI Taxonomy" id="28526"/>
    <lineage>
        <taxon>Eukaryota</taxon>
        <taxon>Viridiplantae</taxon>
        <taxon>Streptophyta</taxon>
        <taxon>Embryophyta</taxon>
        <taxon>Tracheophyta</taxon>
        <taxon>Spermatophyta</taxon>
        <taxon>Magnoliopsida</taxon>
        <taxon>eudicotyledons</taxon>
        <taxon>Gunneridae</taxon>
        <taxon>Pentapetalae</taxon>
        <taxon>asterids</taxon>
        <taxon>lamiids</taxon>
        <taxon>Solanales</taxon>
        <taxon>Solanaceae</taxon>
        <taxon>Solanoideae</taxon>
        <taxon>Solaneae</taxon>
        <taxon>Solanum</taxon>
        <taxon>Solanum subgen. Lycopersicon</taxon>
    </lineage>
</organism>
<feature type="domain" description="DUF4378" evidence="3">
    <location>
        <begin position="786"/>
        <end position="934"/>
    </location>
</feature>
<evidence type="ECO:0000259" key="2">
    <source>
        <dbReference type="Pfam" id="PF12552"/>
    </source>
</evidence>
<reference evidence="4" key="1">
    <citation type="journal article" date="2014" name="Nat. Genet.">
        <title>The genome of the stress-tolerant wild tomato species Solanum pennellii.</title>
        <authorList>
            <person name="Bolger A."/>
            <person name="Scossa F."/>
            <person name="Bolger M.E."/>
            <person name="Lanz C."/>
            <person name="Maumus F."/>
            <person name="Tohge T."/>
            <person name="Quesneville H."/>
            <person name="Alseekh S."/>
            <person name="Sorensen I."/>
            <person name="Lichtenstein G."/>
            <person name="Fich E.A."/>
            <person name="Conte M."/>
            <person name="Keller H."/>
            <person name="Schneeberger K."/>
            <person name="Schwacke R."/>
            <person name="Ofner I."/>
            <person name="Vrebalov J."/>
            <person name="Xu Y."/>
            <person name="Osorio S."/>
            <person name="Aflitos S.A."/>
            <person name="Schijlen E."/>
            <person name="Jimenez-Gomez J.M."/>
            <person name="Ryngajllo M."/>
            <person name="Kimura S."/>
            <person name="Kumar R."/>
            <person name="Koenig D."/>
            <person name="Headland L.R."/>
            <person name="Maloof J.N."/>
            <person name="Sinha N."/>
            <person name="van Ham R.C."/>
            <person name="Lankhorst R.K."/>
            <person name="Mao L."/>
            <person name="Vogel A."/>
            <person name="Arsova B."/>
            <person name="Panstruga R."/>
            <person name="Fei Z."/>
            <person name="Rose J.K."/>
            <person name="Zamir D."/>
            <person name="Carrari F."/>
            <person name="Giovannoni J.J."/>
            <person name="Weigel D."/>
            <person name="Usadel B."/>
            <person name="Fernie A.R."/>
        </authorList>
    </citation>
    <scope>NUCLEOTIDE SEQUENCE [LARGE SCALE GENOMIC DNA]</scope>
</reference>
<feature type="compositionally biased region" description="Basic residues" evidence="1">
    <location>
        <begin position="127"/>
        <end position="140"/>
    </location>
</feature>
<dbReference type="InterPro" id="IPR022212">
    <property type="entry name" value="DUF3741"/>
</dbReference>
<feature type="domain" description="DUF3741" evidence="2">
    <location>
        <begin position="227"/>
        <end position="271"/>
    </location>
</feature>
<dbReference type="Pfam" id="PF14309">
    <property type="entry name" value="DUF4378"/>
    <property type="match status" value="1"/>
</dbReference>
<feature type="region of interest" description="Disordered" evidence="1">
    <location>
        <begin position="320"/>
        <end position="342"/>
    </location>
</feature>
<dbReference type="RefSeq" id="XP_027771941.1">
    <property type="nucleotide sequence ID" value="XM_027916140.1"/>
</dbReference>
<feature type="compositionally biased region" description="Low complexity" evidence="1">
    <location>
        <begin position="691"/>
        <end position="705"/>
    </location>
</feature>
<protein>
    <submittedName>
        <fullName evidence="5 6">Uncharacterized protein LOC107007375 isoform X1</fullName>
    </submittedName>
</protein>
<dbReference type="GeneID" id="107007375"/>
<evidence type="ECO:0000259" key="3">
    <source>
        <dbReference type="Pfam" id="PF14309"/>
    </source>
</evidence>
<dbReference type="RefSeq" id="XP_027771948.1">
    <property type="nucleotide sequence ID" value="XM_027916147.1"/>
</dbReference>
<dbReference type="PANTHER" id="PTHR47212">
    <property type="entry name" value="ADHESIN-LIKE PROTEIN, PUTATIVE (DUF3741)-RELATED"/>
    <property type="match status" value="1"/>
</dbReference>
<dbReference type="InterPro" id="IPR025486">
    <property type="entry name" value="DUF4378"/>
</dbReference>
<keyword evidence="4" id="KW-1185">Reference proteome</keyword>
<feature type="region of interest" description="Disordered" evidence="1">
    <location>
        <begin position="568"/>
        <end position="608"/>
    </location>
</feature>
<sequence length="964" mass="108270">MAKRSHRHALRYEKDRAGCIWGLISIFDFRHGRATRKLLSDRARGSKPVLGKNLAGSASSSSMQEIPNPSDDRLNIEDDEEIEVAVPDPRTSVKELMEEEMVNEQSLKDQCNGSEIDTEDVDSQKSWRSRKNSRRTRRAFSRPSNTLSHDLDDAGNLRSEAPCHQDSGGTALDDLDIVMEELRQIHQKNRKFVKLRQGSHNAHKNQSDQTHPVVEEKVNAAIEVFINQRSRNNKQLGEDNKTLQSKEFMDALQTLSSNKDLIMRLLQDPNSRLVKQIGSLEDAQFEEKQRPNLILESNMSEENRVHAKTDDVINHKQRKFFRRRSKSQEVYPPMGNETPRSSSKIVILKPGPTGLQSPSAQINVNTPARSRYTEKHTIQNERNTSQFSFTEIKRKLKHAMGKDRHGISPEGTIRRFPSEQLKRCNSDRGVFGENLGWSSPNRDHFYTEKFAKSPLGMKSGDKIVKSKGVEAVTLTGTSDVPRPGMSNIYIEAKKHLVEMLDNEDETTEVSSGHLSKSLGRILSFPEYNSSPGCSPRNNSKDGMLPFQVRKPLTDSIQVETDDRLQHVREDHVTGPSPSSQDLEIESSCSDKYPNESTKSASTNLEVPCENGNTMDEIAASTDHTSPEGDLTEEAIKTRCQVEGEILSVPIDREIQIDGDATNAVDDGNSPHGFELSFDCLKEHPSGKDQNSLSSSPASPAESSSLVKVEDPDSAVDRKERPSPISVLEPLFLEDDVSPASTICRPVQLHTVDPEIQPRKIHFEEPVSSISEQDCPIVCFENEESAFEYVEAVLLGSGLSWDEFLLRWLSSDQILDPSLFDEVELFSSRSCHDQKLLFDCANEVLKAVCERYFGCNPRVSLGKHNIRPVPKGMDLINEVWEGVEWYLLQYSAPHSLEQLVKKDMERSGTWMNLRLDLGHIGVEMGEIILEELMDDTILSISGDTLECAEDVLLPVTSETESSVDQ</sequence>
<evidence type="ECO:0000313" key="8">
    <source>
        <dbReference type="RefSeq" id="XP_027771946.1"/>
    </source>
</evidence>
<dbReference type="RefSeq" id="XP_027771954.1">
    <property type="nucleotide sequence ID" value="XM_027916153.1"/>
</dbReference>